<accession>A0A6A0AJ69</accession>
<comment type="caution">
    <text evidence="1">The sequence shown here is derived from an EMBL/GenBank/DDBJ whole genome shotgun (WGS) entry which is preliminary data.</text>
</comment>
<reference evidence="1 2" key="1">
    <citation type="submission" date="2020-02" db="EMBL/GenBank/DDBJ databases">
        <title>Draft genome sequence of Haematococcus lacustris strain NIES-144.</title>
        <authorList>
            <person name="Morimoto D."/>
            <person name="Nakagawa S."/>
            <person name="Yoshida T."/>
            <person name="Sawayama S."/>
        </authorList>
    </citation>
    <scope>NUCLEOTIDE SEQUENCE [LARGE SCALE GENOMIC DNA]</scope>
    <source>
        <strain evidence="1 2">NIES-144</strain>
    </source>
</reference>
<feature type="non-terminal residue" evidence="1">
    <location>
        <position position="56"/>
    </location>
</feature>
<keyword evidence="2" id="KW-1185">Reference proteome</keyword>
<dbReference type="EMBL" id="BLLF01007154">
    <property type="protein sequence ID" value="GFH32802.1"/>
    <property type="molecule type" value="Genomic_DNA"/>
</dbReference>
<dbReference type="Proteomes" id="UP000485058">
    <property type="component" value="Unassembled WGS sequence"/>
</dbReference>
<sequence length="56" mass="6451">MPPSMPQQQQDWATARRFFESSLLVTWLEFDDEQQHLSNGGRISICKEDNCSSHPA</sequence>
<protein>
    <submittedName>
        <fullName evidence="1">Uncharacterized protein</fullName>
    </submittedName>
</protein>
<proteinExistence type="predicted"/>
<evidence type="ECO:0000313" key="2">
    <source>
        <dbReference type="Proteomes" id="UP000485058"/>
    </source>
</evidence>
<gene>
    <name evidence="1" type="ORF">HaLaN_32083</name>
</gene>
<organism evidence="1 2">
    <name type="scientific">Haematococcus lacustris</name>
    <name type="common">Green alga</name>
    <name type="synonym">Haematococcus pluvialis</name>
    <dbReference type="NCBI Taxonomy" id="44745"/>
    <lineage>
        <taxon>Eukaryota</taxon>
        <taxon>Viridiplantae</taxon>
        <taxon>Chlorophyta</taxon>
        <taxon>core chlorophytes</taxon>
        <taxon>Chlorophyceae</taxon>
        <taxon>CS clade</taxon>
        <taxon>Chlamydomonadales</taxon>
        <taxon>Haematococcaceae</taxon>
        <taxon>Haematococcus</taxon>
    </lineage>
</organism>
<dbReference type="AlphaFoldDB" id="A0A6A0AJ69"/>
<name>A0A6A0AJ69_HAELA</name>
<feature type="non-terminal residue" evidence="1">
    <location>
        <position position="1"/>
    </location>
</feature>
<evidence type="ECO:0000313" key="1">
    <source>
        <dbReference type="EMBL" id="GFH32802.1"/>
    </source>
</evidence>